<dbReference type="InterPro" id="IPR000715">
    <property type="entry name" value="Glycosyl_transferase_4"/>
</dbReference>
<reference evidence="7 8" key="1">
    <citation type="journal article" date="2015" name="Nature">
        <title>rRNA introns, odd ribosomes, and small enigmatic genomes across a large radiation of phyla.</title>
        <authorList>
            <person name="Brown C.T."/>
            <person name="Hug L.A."/>
            <person name="Thomas B.C."/>
            <person name="Sharon I."/>
            <person name="Castelle C.J."/>
            <person name="Singh A."/>
            <person name="Wilkins M.J."/>
            <person name="Williams K.H."/>
            <person name="Banfield J.F."/>
        </authorList>
    </citation>
    <scope>NUCLEOTIDE SEQUENCE [LARGE SCALE GENOMIC DNA]</scope>
</reference>
<evidence type="ECO:0000256" key="1">
    <source>
        <dbReference type="ARBA" id="ARBA00004141"/>
    </source>
</evidence>
<comment type="subcellular location">
    <subcellularLocation>
        <location evidence="1">Membrane</location>
        <topology evidence="1">Multi-pass membrane protein</topology>
    </subcellularLocation>
</comment>
<dbReference type="Proteomes" id="UP000034607">
    <property type="component" value="Unassembled WGS sequence"/>
</dbReference>
<dbReference type="EMBL" id="LCNM01000006">
    <property type="protein sequence ID" value="KKU56554.1"/>
    <property type="molecule type" value="Genomic_DNA"/>
</dbReference>
<feature type="transmembrane region" description="Helical" evidence="6">
    <location>
        <begin position="324"/>
        <end position="343"/>
    </location>
</feature>
<evidence type="ECO:0000256" key="2">
    <source>
        <dbReference type="ARBA" id="ARBA00022679"/>
    </source>
</evidence>
<evidence type="ECO:0000256" key="4">
    <source>
        <dbReference type="ARBA" id="ARBA00022989"/>
    </source>
</evidence>
<keyword evidence="3 6" id="KW-0812">Transmembrane</keyword>
<dbReference type="GO" id="GO:0071555">
    <property type="term" value="P:cell wall organization"/>
    <property type="evidence" value="ECO:0007669"/>
    <property type="project" value="TreeGrafter"/>
</dbReference>
<accession>A0A0G1RGW0</accession>
<feature type="transmembrane region" description="Helical" evidence="6">
    <location>
        <begin position="101"/>
        <end position="120"/>
    </location>
</feature>
<feature type="transmembrane region" description="Helical" evidence="6">
    <location>
        <begin position="223"/>
        <end position="242"/>
    </location>
</feature>
<feature type="transmembrane region" description="Helical" evidence="6">
    <location>
        <begin position="141"/>
        <end position="163"/>
    </location>
</feature>
<feature type="transmembrane region" description="Helical" evidence="6">
    <location>
        <begin position="276"/>
        <end position="295"/>
    </location>
</feature>
<evidence type="ECO:0000256" key="3">
    <source>
        <dbReference type="ARBA" id="ARBA00022692"/>
    </source>
</evidence>
<dbReference type="GO" id="GO:0016780">
    <property type="term" value="F:phosphotransferase activity, for other substituted phosphate groups"/>
    <property type="evidence" value="ECO:0007669"/>
    <property type="project" value="InterPro"/>
</dbReference>
<proteinExistence type="predicted"/>
<feature type="transmembrane region" description="Helical" evidence="6">
    <location>
        <begin position="63"/>
        <end position="81"/>
    </location>
</feature>
<feature type="transmembrane region" description="Helical" evidence="6">
    <location>
        <begin position="249"/>
        <end position="270"/>
    </location>
</feature>
<dbReference type="Pfam" id="PF00953">
    <property type="entry name" value="Glycos_transf_4"/>
    <property type="match status" value="1"/>
</dbReference>
<evidence type="ECO:0000256" key="6">
    <source>
        <dbReference type="SAM" id="Phobius"/>
    </source>
</evidence>
<name>A0A0G1RGW0_9BACT</name>
<sequence>MALFLGILLFSFILTSLAIIPFIDLLYKIRFTHSVHLPPTSKIEAKEFATLHRKQHWKIGTPVGGGILLITMVSLIFALIFPNISQLGVYITTFYPLKEELNLIFFTFISFGLLGLYDDIVKIFSLKTRSLLGLGLNYKPVLKLVLATVTASMLYFNLGIHIFHIPFLAVLDLGWLYIPVAALIIFLFTRAFDITDGLDGLASGLLLICLLAFWAVSLTSLDTTLSVFIALWIGSLIAFLYFNVYPARIWLGNAGSLSFGATLAVTGLLLGKTMSLLFIGGIFILEIIIYYLQFVSIRLFNRRIFSVTPLHYWLQTRGWPEPKVVMRLWLVAIFLALIGLWLAGA</sequence>
<keyword evidence="5 6" id="KW-0472">Membrane</keyword>
<dbReference type="PANTHER" id="PTHR22926">
    <property type="entry name" value="PHOSPHO-N-ACETYLMURAMOYL-PENTAPEPTIDE-TRANSFERASE"/>
    <property type="match status" value="1"/>
</dbReference>
<dbReference type="AlphaFoldDB" id="A0A0G1RGW0"/>
<evidence type="ECO:0000313" key="8">
    <source>
        <dbReference type="Proteomes" id="UP000034607"/>
    </source>
</evidence>
<gene>
    <name evidence="7" type="ORF">UX78_C0006G0017</name>
</gene>
<keyword evidence="2 7" id="KW-0808">Transferase</keyword>
<feature type="transmembrane region" description="Helical" evidence="6">
    <location>
        <begin position="200"/>
        <end position="217"/>
    </location>
</feature>
<feature type="transmembrane region" description="Helical" evidence="6">
    <location>
        <begin position="6"/>
        <end position="27"/>
    </location>
</feature>
<comment type="caution">
    <text evidence="7">The sequence shown here is derived from an EMBL/GenBank/DDBJ whole genome shotgun (WGS) entry which is preliminary data.</text>
</comment>
<protein>
    <submittedName>
        <fullName evidence="7">Phospho-N-acetylmuramoyl-pentapeptide-transferase</fullName>
    </submittedName>
</protein>
<keyword evidence="4 6" id="KW-1133">Transmembrane helix</keyword>
<dbReference type="GO" id="GO:0044038">
    <property type="term" value="P:cell wall macromolecule biosynthetic process"/>
    <property type="evidence" value="ECO:0007669"/>
    <property type="project" value="TreeGrafter"/>
</dbReference>
<dbReference type="GO" id="GO:0005886">
    <property type="term" value="C:plasma membrane"/>
    <property type="evidence" value="ECO:0007669"/>
    <property type="project" value="TreeGrafter"/>
</dbReference>
<evidence type="ECO:0000313" key="7">
    <source>
        <dbReference type="EMBL" id="KKU56554.1"/>
    </source>
</evidence>
<organism evidence="7 8">
    <name type="scientific">Candidatus Amesbacteria bacterium GW2011_GWA2_47_11</name>
    <dbReference type="NCBI Taxonomy" id="1618357"/>
    <lineage>
        <taxon>Bacteria</taxon>
        <taxon>Candidatus Amesiibacteriota</taxon>
    </lineage>
</organism>
<feature type="transmembrane region" description="Helical" evidence="6">
    <location>
        <begin position="169"/>
        <end position="188"/>
    </location>
</feature>
<evidence type="ECO:0000256" key="5">
    <source>
        <dbReference type="ARBA" id="ARBA00023136"/>
    </source>
</evidence>
<dbReference type="PANTHER" id="PTHR22926:SF5">
    <property type="entry name" value="PHOSPHO-N-ACETYLMURAMOYL-PENTAPEPTIDE-TRANSFERASE HOMOLOG"/>
    <property type="match status" value="1"/>
</dbReference>